<comment type="caution">
    <text evidence="1">The sequence shown here is derived from an EMBL/GenBank/DDBJ whole genome shotgun (WGS) entry which is preliminary data.</text>
</comment>
<name>A0A0A3XMT2_BRAJP</name>
<sequence>MSFEEWLEIEPFGEASALSGPSGRMHKFGHRIAGTDTVLATIEIPLNIVLQSIPTEVTTRLLPSGAIRANLDLNERGIQETPLMQLVEELLEPRALAMEEVNLLDLEALLQSLETSIQHVKTAMAAMSSAGK</sequence>
<proteinExistence type="predicted"/>
<dbReference type="AlphaFoldDB" id="A0A0A3XMT2"/>
<dbReference type="RefSeq" id="WP_041959738.1">
    <property type="nucleotide sequence ID" value="NZ_JRPN01000029.1"/>
</dbReference>
<protein>
    <submittedName>
        <fullName evidence="1">Uncharacterized protein</fullName>
    </submittedName>
</protein>
<accession>A0A0A3XMT2</accession>
<gene>
    <name evidence="1" type="ORF">MA20_37860</name>
</gene>
<evidence type="ECO:0000313" key="1">
    <source>
        <dbReference type="EMBL" id="KGT74554.1"/>
    </source>
</evidence>
<dbReference type="EMBL" id="JRPN01000029">
    <property type="protein sequence ID" value="KGT74554.1"/>
    <property type="molecule type" value="Genomic_DNA"/>
</dbReference>
<dbReference type="Proteomes" id="UP000030377">
    <property type="component" value="Unassembled WGS sequence"/>
</dbReference>
<evidence type="ECO:0000313" key="2">
    <source>
        <dbReference type="Proteomes" id="UP000030377"/>
    </source>
</evidence>
<reference evidence="1 2" key="1">
    <citation type="submission" date="2014-09" db="EMBL/GenBank/DDBJ databases">
        <title>Draft genome of Bradyrhizobium japonicum Is-34.</title>
        <authorList>
            <person name="Tsurumaru H."/>
            <person name="Yamakawa T."/>
            <person name="Hashimoto S."/>
            <person name="Okizaki K."/>
            <person name="Kanesaki Y."/>
            <person name="Yoshikawa H."/>
            <person name="Yajima S."/>
        </authorList>
    </citation>
    <scope>NUCLEOTIDE SEQUENCE [LARGE SCALE GENOMIC DNA]</scope>
    <source>
        <strain evidence="1 2">Is-34</strain>
    </source>
</reference>
<organism evidence="1 2">
    <name type="scientific">Bradyrhizobium japonicum</name>
    <dbReference type="NCBI Taxonomy" id="375"/>
    <lineage>
        <taxon>Bacteria</taxon>
        <taxon>Pseudomonadati</taxon>
        <taxon>Pseudomonadota</taxon>
        <taxon>Alphaproteobacteria</taxon>
        <taxon>Hyphomicrobiales</taxon>
        <taxon>Nitrobacteraceae</taxon>
        <taxon>Bradyrhizobium</taxon>
    </lineage>
</organism>